<keyword evidence="3" id="KW-0479">Metal-binding</keyword>
<name>A0AAX7VCH1_ASTCA</name>
<dbReference type="InterPro" id="IPR001487">
    <property type="entry name" value="Bromodomain"/>
</dbReference>
<keyword evidence="5 10" id="KW-0863">Zinc-finger</keyword>
<evidence type="ECO:0000313" key="16">
    <source>
        <dbReference type="Ensembl" id="ENSACLP00000079350.1"/>
    </source>
</evidence>
<reference evidence="16" key="4">
    <citation type="submission" date="2025-09" db="UniProtKB">
        <authorList>
            <consortium name="Ensembl"/>
        </authorList>
    </citation>
    <scope>IDENTIFICATION</scope>
</reference>
<feature type="compositionally biased region" description="Basic and acidic residues" evidence="12">
    <location>
        <begin position="934"/>
        <end position="967"/>
    </location>
</feature>
<dbReference type="Gene3D" id="1.20.920.10">
    <property type="entry name" value="Bromodomain-like"/>
    <property type="match status" value="1"/>
</dbReference>
<feature type="domain" description="PHD-type" evidence="15">
    <location>
        <begin position="274"/>
        <end position="382"/>
    </location>
</feature>
<dbReference type="Pfam" id="PF13831">
    <property type="entry name" value="PHD_2"/>
    <property type="match status" value="1"/>
</dbReference>
<dbReference type="PANTHER" id="PTHR13793:SF17">
    <property type="entry name" value="BROMODOMAIN-CONTAINING PROTEIN 1"/>
    <property type="match status" value="1"/>
</dbReference>
<feature type="compositionally biased region" description="Acidic residues" evidence="12">
    <location>
        <begin position="918"/>
        <end position="931"/>
    </location>
</feature>
<dbReference type="GO" id="GO:0008270">
    <property type="term" value="F:zinc ion binding"/>
    <property type="evidence" value="ECO:0007669"/>
    <property type="project" value="UniProtKB-KW"/>
</dbReference>
<feature type="domain" description="Bromo" evidence="13">
    <location>
        <begin position="555"/>
        <end position="625"/>
    </location>
</feature>
<evidence type="ECO:0000259" key="14">
    <source>
        <dbReference type="PROSITE" id="PS50016"/>
    </source>
</evidence>
<dbReference type="AlphaFoldDB" id="A0AAX7VCH1"/>
<evidence type="ECO:0000313" key="17">
    <source>
        <dbReference type="Proteomes" id="UP000265100"/>
    </source>
</evidence>
<dbReference type="GeneTree" id="ENSGT00940000157236"/>
<proteinExistence type="predicted"/>
<feature type="domain" description="PHD-type" evidence="14">
    <location>
        <begin position="220"/>
        <end position="270"/>
    </location>
</feature>
<evidence type="ECO:0000256" key="11">
    <source>
        <dbReference type="SAM" id="Coils"/>
    </source>
</evidence>
<dbReference type="InterPro" id="IPR019786">
    <property type="entry name" value="Zinc_finger_PHD-type_CS"/>
</dbReference>
<evidence type="ECO:0000256" key="7">
    <source>
        <dbReference type="ARBA" id="ARBA00023117"/>
    </source>
</evidence>
<dbReference type="Pfam" id="PF13832">
    <property type="entry name" value="zf-HC5HC2H_2"/>
    <property type="match status" value="1"/>
</dbReference>
<dbReference type="PROSITE" id="PS50014">
    <property type="entry name" value="BROMODOMAIN_2"/>
    <property type="match status" value="1"/>
</dbReference>
<feature type="coiled-coil region" evidence="11">
    <location>
        <begin position="484"/>
        <end position="541"/>
    </location>
</feature>
<accession>A0AAX7VCH1</accession>
<feature type="compositionally biased region" description="Basic residues" evidence="12">
    <location>
        <begin position="412"/>
        <end position="424"/>
    </location>
</feature>
<keyword evidence="2" id="KW-0597">Phosphoprotein</keyword>
<evidence type="ECO:0000256" key="3">
    <source>
        <dbReference type="ARBA" id="ARBA00022723"/>
    </source>
</evidence>
<dbReference type="PROSITE" id="PS50016">
    <property type="entry name" value="ZF_PHD_2"/>
    <property type="match status" value="1"/>
</dbReference>
<dbReference type="SMART" id="SM00297">
    <property type="entry name" value="BROMO"/>
    <property type="match status" value="1"/>
</dbReference>
<reference evidence="16 17" key="1">
    <citation type="submission" date="2018-05" db="EMBL/GenBank/DDBJ databases">
        <authorList>
            <person name="Datahose"/>
        </authorList>
    </citation>
    <scope>NUCLEOTIDE SEQUENCE</scope>
</reference>
<dbReference type="InterPro" id="IPR036427">
    <property type="entry name" value="Bromodomain-like_sf"/>
</dbReference>
<dbReference type="InterPro" id="IPR018359">
    <property type="entry name" value="Bromodomain_CS"/>
</dbReference>
<dbReference type="SMART" id="SM00249">
    <property type="entry name" value="PHD"/>
    <property type="match status" value="2"/>
</dbReference>
<keyword evidence="8" id="KW-0539">Nucleus</keyword>
<dbReference type="FunFam" id="3.30.40.10:FF:000008">
    <property type="entry name" value="Bromodomain containing 1, isoform CRA_a"/>
    <property type="match status" value="1"/>
</dbReference>
<dbReference type="PROSITE" id="PS51805">
    <property type="entry name" value="EPHD"/>
    <property type="match status" value="1"/>
</dbReference>
<dbReference type="GO" id="GO:0005634">
    <property type="term" value="C:nucleus"/>
    <property type="evidence" value="ECO:0007669"/>
    <property type="project" value="UniProtKB-SubCell"/>
</dbReference>
<evidence type="ECO:0000259" key="13">
    <source>
        <dbReference type="PROSITE" id="PS50014"/>
    </source>
</evidence>
<evidence type="ECO:0000256" key="1">
    <source>
        <dbReference type="ARBA" id="ARBA00004123"/>
    </source>
</evidence>
<evidence type="ECO:0008006" key="18">
    <source>
        <dbReference type="Google" id="ProtNLM"/>
    </source>
</evidence>
<keyword evidence="17" id="KW-1185">Reference proteome</keyword>
<protein>
    <recommendedName>
        <fullName evidence="18">Bromodomain containing 1a</fullName>
    </recommendedName>
</protein>
<feature type="region of interest" description="Disordered" evidence="12">
    <location>
        <begin position="907"/>
        <end position="989"/>
    </location>
</feature>
<feature type="compositionally biased region" description="Basic residues" evidence="12">
    <location>
        <begin position="1"/>
        <end position="11"/>
    </location>
</feature>
<dbReference type="Pfam" id="PF10513">
    <property type="entry name" value="EPL1"/>
    <property type="match status" value="1"/>
</dbReference>
<evidence type="ECO:0000256" key="12">
    <source>
        <dbReference type="SAM" id="MobiDB-lite"/>
    </source>
</evidence>
<sequence>MKKKARQHRVAVQRPPSPIKPSPNKQILTYAQAQRMVEFELDGRIHRLSIYDKLDVISDDDPMVQEIMECTSNKENAEKSKQQVLLRSVRLKNKEKKNAALAIAGHVEGGGHHAGSHASPKLPEPKFRTVEYNLPAVPKRPSAFYKYIDKTEEELDEETEYDMDEEDYAWLDLVNEKRRSEGVSQVSHNVFEFLIDRFEKELYLESLDKGSERQAPIDDDAVCCICMDGECHNSNAILFCDMCNVAVHQECYGVPYIPEGQWHCRHCLQLPTQPAECILCPNKGGAVKKTDDDRWGHVVCALWVPEVGFSNTTFIEPIDGISHIPPARWKLTCYISNCYTAFHVTCAQKAGLFMRMEPIKEVTETGEPTFSVKKTAYCGAHTPNGCVRRPLAMYDEAKLRNGLCKKGDKGKGQSKGKQKRKSKSKKPEPDVESEAVPLQTILNQVSIQKKKVFVELVLSYWRLKRQSRNGLPLIRRLQTRLQSQKNSEEESRALKEQLKEWHRLRHDLERARLLLELIRKREKLKREEIKLQETLLEMQLTPFSILLRALLDQLQAKDQARIFTQPVDVTEVPDYLDHIKHPMDFSTMRKRIDAQGYNNFDQFEDDFNLIIENCMKYNSKDTYFYRAAVRLRDQGGALLRKARRDAEKIGFDTESGMHFADAPEVKAPPSFSWEDVDRLLVPANREQLPLDKQLQQLLEKFDLTCAMKSSPSRSKRLKLLKKTINDVRNEMMPQPEQSCTQEERHRETYTILTTVYCFIVLCPTGDKSLPPKLEPSDTIPPLIHSDTDPEPPTLKPIDAAPDCEDKVHGKRAKLDGEIPDLLSSPACLNGHAHNSLQDPLLEGDVSVVATSTLAEPTGAVNRRTAVLFRKSKAASPQKLPRNEDDAQLGSKSFLSVVIPRLETLLHGKKRKHSGSRDAEEEGGEEEREESGESPVKRLDTGEKFTEEKKVEETSRTSRPAEPRRRCASESSTSSCSSLQGNTSTILSLPKCGKGKPALVRRNTVDDKSELIACIETGNFAKAARIAADHRPPHATCGLPAQWGLHPHASPGRAAHWRTDAVQSRRETLPRPLLRQQAQLVSASVCIYQSVKWVVGSFK</sequence>
<dbReference type="InterPro" id="IPR050701">
    <property type="entry name" value="Histone_Mod_Regulator"/>
</dbReference>
<dbReference type="CDD" id="cd05512">
    <property type="entry name" value="Bromo_brd1_like"/>
    <property type="match status" value="1"/>
</dbReference>
<feature type="compositionally biased region" description="Low complexity" evidence="12">
    <location>
        <begin position="968"/>
        <end position="984"/>
    </location>
</feature>
<dbReference type="Ensembl" id="ENSACLT00000084119.1">
    <property type="protein sequence ID" value="ENSACLP00000079350.1"/>
    <property type="gene ID" value="ENSACLG00000004172.2"/>
</dbReference>
<evidence type="ECO:0000256" key="2">
    <source>
        <dbReference type="ARBA" id="ARBA00022553"/>
    </source>
</evidence>
<dbReference type="PROSITE" id="PS00633">
    <property type="entry name" value="BROMODOMAIN_1"/>
    <property type="match status" value="1"/>
</dbReference>
<dbReference type="PRINTS" id="PR00503">
    <property type="entry name" value="BROMODOMAIN"/>
</dbReference>
<reference evidence="17" key="2">
    <citation type="submission" date="2023-03" db="EMBL/GenBank/DDBJ databases">
        <authorList>
            <consortium name="Wellcome Sanger Institute Data Sharing"/>
        </authorList>
    </citation>
    <scope>NUCLEOTIDE SEQUENCE [LARGE SCALE GENOMIC DNA]</scope>
</reference>
<evidence type="ECO:0000256" key="6">
    <source>
        <dbReference type="ARBA" id="ARBA00022833"/>
    </source>
</evidence>
<dbReference type="Proteomes" id="UP000265100">
    <property type="component" value="Chromosome 17"/>
</dbReference>
<dbReference type="GO" id="GO:0006357">
    <property type="term" value="P:regulation of transcription by RNA polymerase II"/>
    <property type="evidence" value="ECO:0007669"/>
    <property type="project" value="TreeGrafter"/>
</dbReference>
<dbReference type="SUPFAM" id="SSF57903">
    <property type="entry name" value="FYVE/PHD zinc finger"/>
    <property type="match status" value="1"/>
</dbReference>
<dbReference type="PANTHER" id="PTHR13793">
    <property type="entry name" value="PHD FINGER PROTEINS"/>
    <property type="match status" value="1"/>
</dbReference>
<feature type="region of interest" description="Disordered" evidence="12">
    <location>
        <begin position="404"/>
        <end position="435"/>
    </location>
</feature>
<dbReference type="SUPFAM" id="SSF47370">
    <property type="entry name" value="Bromodomain"/>
    <property type="match status" value="1"/>
</dbReference>
<feature type="region of interest" description="Disordered" evidence="12">
    <location>
        <begin position="1"/>
        <end position="23"/>
    </location>
</feature>
<keyword evidence="6" id="KW-0862">Zinc</keyword>
<dbReference type="InterPro" id="IPR019787">
    <property type="entry name" value="Znf_PHD-finger"/>
</dbReference>
<evidence type="ECO:0000256" key="10">
    <source>
        <dbReference type="PROSITE-ProRule" id="PRU00146"/>
    </source>
</evidence>
<evidence type="ECO:0000256" key="4">
    <source>
        <dbReference type="ARBA" id="ARBA00022737"/>
    </source>
</evidence>
<dbReference type="InterPro" id="IPR013083">
    <property type="entry name" value="Znf_RING/FYVE/PHD"/>
</dbReference>
<dbReference type="CDD" id="cd15572">
    <property type="entry name" value="PHD_BRPF"/>
    <property type="match status" value="1"/>
</dbReference>
<comment type="subcellular location">
    <subcellularLocation>
        <location evidence="1">Nucleus</location>
    </subcellularLocation>
</comment>
<evidence type="ECO:0000256" key="9">
    <source>
        <dbReference type="PROSITE-ProRule" id="PRU00035"/>
    </source>
</evidence>
<organism evidence="16 17">
    <name type="scientific">Astatotilapia calliptera</name>
    <name type="common">Eastern happy</name>
    <name type="synonym">Chromis callipterus</name>
    <dbReference type="NCBI Taxonomy" id="8154"/>
    <lineage>
        <taxon>Eukaryota</taxon>
        <taxon>Metazoa</taxon>
        <taxon>Chordata</taxon>
        <taxon>Craniata</taxon>
        <taxon>Vertebrata</taxon>
        <taxon>Euteleostomi</taxon>
        <taxon>Actinopterygii</taxon>
        <taxon>Neopterygii</taxon>
        <taxon>Teleostei</taxon>
        <taxon>Neoteleostei</taxon>
        <taxon>Acanthomorphata</taxon>
        <taxon>Ovalentaria</taxon>
        <taxon>Cichlomorphae</taxon>
        <taxon>Cichliformes</taxon>
        <taxon>Cichlidae</taxon>
        <taxon>African cichlids</taxon>
        <taxon>Pseudocrenilabrinae</taxon>
        <taxon>Haplochromini</taxon>
        <taxon>Astatotilapia</taxon>
    </lineage>
</organism>
<dbReference type="FunFam" id="3.30.40.10:FF:000007">
    <property type="entry name" value="Bromodomain containing 1, isoform CRA_b"/>
    <property type="match status" value="1"/>
</dbReference>
<dbReference type="Pfam" id="PF00439">
    <property type="entry name" value="Bromodomain"/>
    <property type="match status" value="1"/>
</dbReference>
<dbReference type="InterPro" id="IPR001965">
    <property type="entry name" value="Znf_PHD"/>
</dbReference>
<evidence type="ECO:0000256" key="8">
    <source>
        <dbReference type="ARBA" id="ARBA00023242"/>
    </source>
</evidence>
<reference evidence="16" key="3">
    <citation type="submission" date="2025-08" db="UniProtKB">
        <authorList>
            <consortium name="Ensembl"/>
        </authorList>
    </citation>
    <scope>IDENTIFICATION</scope>
</reference>
<evidence type="ECO:0000259" key="15">
    <source>
        <dbReference type="PROSITE" id="PS51805"/>
    </source>
</evidence>
<dbReference type="Gene3D" id="3.30.40.10">
    <property type="entry name" value="Zinc/RING finger domain, C3HC4 (zinc finger)"/>
    <property type="match status" value="2"/>
</dbReference>
<keyword evidence="4" id="KW-0677">Repeat</keyword>
<keyword evidence="11" id="KW-0175">Coiled coil</keyword>
<dbReference type="InterPro" id="IPR034732">
    <property type="entry name" value="EPHD"/>
</dbReference>
<dbReference type="InterPro" id="IPR011011">
    <property type="entry name" value="Znf_FYVE_PHD"/>
</dbReference>
<dbReference type="InterPro" id="IPR019542">
    <property type="entry name" value="Enhancer_polycomb-like_N"/>
</dbReference>
<evidence type="ECO:0000256" key="5">
    <source>
        <dbReference type="ARBA" id="ARBA00022771"/>
    </source>
</evidence>
<dbReference type="PROSITE" id="PS01359">
    <property type="entry name" value="ZF_PHD_1"/>
    <property type="match status" value="1"/>
</dbReference>
<keyword evidence="7 9" id="KW-0103">Bromodomain</keyword>